<dbReference type="AlphaFoldDB" id="A0A2G9SII8"/>
<name>A0A2G9SII8_AQUCT</name>
<gene>
    <name evidence="1" type="ORF">AB205_0141930</name>
</gene>
<evidence type="ECO:0000313" key="1">
    <source>
        <dbReference type="EMBL" id="PIO39977.1"/>
    </source>
</evidence>
<evidence type="ECO:0008006" key="3">
    <source>
        <dbReference type="Google" id="ProtNLM"/>
    </source>
</evidence>
<evidence type="ECO:0000313" key="2">
    <source>
        <dbReference type="Proteomes" id="UP000228934"/>
    </source>
</evidence>
<dbReference type="OrthoDB" id="9875726at2759"/>
<protein>
    <recommendedName>
        <fullName evidence="3">Neurofibromin</fullName>
    </recommendedName>
</protein>
<sequence length="355" mass="39764">MLNSTEVLKWLREILICRNKFLLKNKECAAVGSAIPICRQAHTKLEVCLYMFLWSPDIEAVLVAMSCFRSLCEEADIRCGIDEVSVHNFLPNYNTFLEFASVSNMMSLGRAALQKRVMALLRRIEHPTPGNTEAWEDTYAKWEQATKLILNFPKTKLEDGQVTESLHKTIVKRRMSHVSGGGSIDLADTDSLQEWINMTGFLSALGGVCLQHRSNVGLVTYSPPMGPVNERKGSVISMVSTEGNAETPVSKFLDRLLSLMVCNNEKVGIQIRTNIKDLVGLELSPALYSMLFNKMKNNISKFFDSQGQVLLNDTNTQFVEQTITILKNLLDNHTEGSSEHLGQASLETMMLNLVR</sequence>
<dbReference type="Proteomes" id="UP000228934">
    <property type="component" value="Unassembled WGS sequence"/>
</dbReference>
<reference evidence="2" key="1">
    <citation type="journal article" date="2017" name="Nat. Commun.">
        <title>The North American bullfrog draft genome provides insight into hormonal regulation of long noncoding RNA.</title>
        <authorList>
            <person name="Hammond S.A."/>
            <person name="Warren R.L."/>
            <person name="Vandervalk B.P."/>
            <person name="Kucuk E."/>
            <person name="Khan H."/>
            <person name="Gibb E.A."/>
            <person name="Pandoh P."/>
            <person name="Kirk H."/>
            <person name="Zhao Y."/>
            <person name="Jones M."/>
            <person name="Mungall A.J."/>
            <person name="Coope R."/>
            <person name="Pleasance S."/>
            <person name="Moore R.A."/>
            <person name="Holt R.A."/>
            <person name="Round J.M."/>
            <person name="Ohora S."/>
            <person name="Walle B.V."/>
            <person name="Veldhoen N."/>
            <person name="Helbing C.C."/>
            <person name="Birol I."/>
        </authorList>
    </citation>
    <scope>NUCLEOTIDE SEQUENCE [LARGE SCALE GENOMIC DNA]</scope>
</reference>
<organism evidence="1 2">
    <name type="scientific">Aquarana catesbeiana</name>
    <name type="common">American bullfrog</name>
    <name type="synonym">Rana catesbeiana</name>
    <dbReference type="NCBI Taxonomy" id="8400"/>
    <lineage>
        <taxon>Eukaryota</taxon>
        <taxon>Metazoa</taxon>
        <taxon>Chordata</taxon>
        <taxon>Craniata</taxon>
        <taxon>Vertebrata</taxon>
        <taxon>Euteleostomi</taxon>
        <taxon>Amphibia</taxon>
        <taxon>Batrachia</taxon>
        <taxon>Anura</taxon>
        <taxon>Neobatrachia</taxon>
        <taxon>Ranoidea</taxon>
        <taxon>Ranidae</taxon>
        <taxon>Aquarana</taxon>
    </lineage>
</organism>
<keyword evidence="2" id="KW-1185">Reference proteome</keyword>
<dbReference type="EMBL" id="KV924313">
    <property type="protein sequence ID" value="PIO39977.1"/>
    <property type="molecule type" value="Genomic_DNA"/>
</dbReference>
<accession>A0A2G9SII8</accession>
<proteinExistence type="predicted"/>